<evidence type="ECO:0000313" key="8">
    <source>
        <dbReference type="EMBL" id="KAL2785970.1"/>
    </source>
</evidence>
<feature type="transmembrane region" description="Helical" evidence="6">
    <location>
        <begin position="62"/>
        <end position="81"/>
    </location>
</feature>
<accession>A0ABR4FRT9</accession>
<keyword evidence="5 6" id="KW-0472">Membrane</keyword>
<dbReference type="Gene3D" id="1.20.1250.20">
    <property type="entry name" value="MFS general substrate transporter like domains"/>
    <property type="match status" value="1"/>
</dbReference>
<name>A0ABR4FRT9_9EURO</name>
<evidence type="ECO:0000256" key="1">
    <source>
        <dbReference type="ARBA" id="ARBA00004141"/>
    </source>
</evidence>
<keyword evidence="9" id="KW-1185">Reference proteome</keyword>
<evidence type="ECO:0000256" key="2">
    <source>
        <dbReference type="ARBA" id="ARBA00010992"/>
    </source>
</evidence>
<dbReference type="PANTHER" id="PTHR48022">
    <property type="entry name" value="PLASTIDIC GLUCOSE TRANSPORTER 4"/>
    <property type="match status" value="1"/>
</dbReference>
<feature type="transmembrane region" description="Helical" evidence="6">
    <location>
        <begin position="213"/>
        <end position="233"/>
    </location>
</feature>
<comment type="subcellular location">
    <subcellularLocation>
        <location evidence="1">Membrane</location>
        <topology evidence="1">Multi-pass membrane protein</topology>
    </subcellularLocation>
</comment>
<feature type="transmembrane region" description="Helical" evidence="6">
    <location>
        <begin position="245"/>
        <end position="270"/>
    </location>
</feature>
<dbReference type="Proteomes" id="UP001610563">
    <property type="component" value="Unassembled WGS sequence"/>
</dbReference>
<dbReference type="EMBL" id="JBFTWV010000129">
    <property type="protein sequence ID" value="KAL2785970.1"/>
    <property type="molecule type" value="Genomic_DNA"/>
</dbReference>
<comment type="similarity">
    <text evidence="2">Belongs to the major facilitator superfamily. Sugar transporter (TC 2.A.1.1) family.</text>
</comment>
<feature type="domain" description="Major facilitator superfamily (MFS) profile" evidence="7">
    <location>
        <begin position="1"/>
        <end position="334"/>
    </location>
</feature>
<keyword evidence="4 6" id="KW-1133">Transmembrane helix</keyword>
<feature type="transmembrane region" description="Helical" evidence="6">
    <location>
        <begin position="310"/>
        <end position="328"/>
    </location>
</feature>
<dbReference type="InterPro" id="IPR036259">
    <property type="entry name" value="MFS_trans_sf"/>
</dbReference>
<evidence type="ECO:0000256" key="5">
    <source>
        <dbReference type="ARBA" id="ARBA00023136"/>
    </source>
</evidence>
<dbReference type="SUPFAM" id="SSF103473">
    <property type="entry name" value="MFS general substrate transporter"/>
    <property type="match status" value="1"/>
</dbReference>
<evidence type="ECO:0000256" key="6">
    <source>
        <dbReference type="SAM" id="Phobius"/>
    </source>
</evidence>
<feature type="transmembrane region" description="Helical" evidence="6">
    <location>
        <begin position="178"/>
        <end position="201"/>
    </location>
</feature>
<dbReference type="Pfam" id="PF00083">
    <property type="entry name" value="Sugar_tr"/>
    <property type="match status" value="1"/>
</dbReference>
<organism evidence="8 9">
    <name type="scientific">Aspergillus keveii</name>
    <dbReference type="NCBI Taxonomy" id="714993"/>
    <lineage>
        <taxon>Eukaryota</taxon>
        <taxon>Fungi</taxon>
        <taxon>Dikarya</taxon>
        <taxon>Ascomycota</taxon>
        <taxon>Pezizomycotina</taxon>
        <taxon>Eurotiomycetes</taxon>
        <taxon>Eurotiomycetidae</taxon>
        <taxon>Eurotiales</taxon>
        <taxon>Aspergillaceae</taxon>
        <taxon>Aspergillus</taxon>
        <taxon>Aspergillus subgen. Nidulantes</taxon>
    </lineage>
</organism>
<evidence type="ECO:0000256" key="4">
    <source>
        <dbReference type="ARBA" id="ARBA00022989"/>
    </source>
</evidence>
<feature type="transmembrane region" description="Helical" evidence="6">
    <location>
        <begin position="282"/>
        <end position="298"/>
    </location>
</feature>
<protein>
    <submittedName>
        <fullName evidence="8">General substrate transporter</fullName>
    </submittedName>
</protein>
<sequence length="382" mass="42008">MSPCFCIRCGMLSIVTPLYQSEVSPARERGRMVGAHGILVVTGYACAAWTGYGCYFEANPEVQWRLCLSLQAVAPLLLLIATPRIPESPRWLIAHGQRDRALKILNRLQPSTEGNIESATETFTEICAQIAAESENRQSFFQSLKNSQSRKRFLCLAQSSGILVISNYQVLLWNNLGLYGYLPLLLYSVYTSWAAFLNWVASRIIDRIGRVRMMVIGLSGCVVMLACYTAMVAEYSGSDNKAGNVMGIVFLFLHLTFYATFVDVTSYVYCSEIFPTNQRAQGVAVSIVGLFMMTLIYTEAASTAFAHVGWKYYLVFILVPAAGVPLIAQFPETKGLSLEGSAALFGAPEPKSVALGKTQVQYIEDSTSTEHVQDVQNGLGRG</sequence>
<evidence type="ECO:0000313" key="9">
    <source>
        <dbReference type="Proteomes" id="UP001610563"/>
    </source>
</evidence>
<feature type="transmembrane region" description="Helical" evidence="6">
    <location>
        <begin position="33"/>
        <end position="50"/>
    </location>
</feature>
<dbReference type="InterPro" id="IPR005828">
    <property type="entry name" value="MFS_sugar_transport-like"/>
</dbReference>
<proteinExistence type="inferred from homology"/>
<keyword evidence="3 6" id="KW-0812">Transmembrane</keyword>
<dbReference type="InterPro" id="IPR020846">
    <property type="entry name" value="MFS_dom"/>
</dbReference>
<comment type="caution">
    <text evidence="8">The sequence shown here is derived from an EMBL/GenBank/DDBJ whole genome shotgun (WGS) entry which is preliminary data.</text>
</comment>
<evidence type="ECO:0000259" key="7">
    <source>
        <dbReference type="PROSITE" id="PS50850"/>
    </source>
</evidence>
<feature type="transmembrane region" description="Helical" evidence="6">
    <location>
        <begin position="153"/>
        <end position="172"/>
    </location>
</feature>
<dbReference type="InterPro" id="IPR050360">
    <property type="entry name" value="MFS_Sugar_Transporters"/>
</dbReference>
<dbReference type="PANTHER" id="PTHR48022:SF11">
    <property type="entry name" value="MONOSACCHARIDE TRANSPORTER (HXT8), PUTATIVE (AFU_ORTHOLOGUE AFUA_2G08120)-RELATED"/>
    <property type="match status" value="1"/>
</dbReference>
<evidence type="ECO:0000256" key="3">
    <source>
        <dbReference type="ARBA" id="ARBA00022692"/>
    </source>
</evidence>
<reference evidence="8 9" key="1">
    <citation type="submission" date="2024-07" db="EMBL/GenBank/DDBJ databases">
        <title>Section-level genome sequencing and comparative genomics of Aspergillus sections Usti and Cavernicolus.</title>
        <authorList>
            <consortium name="Lawrence Berkeley National Laboratory"/>
            <person name="Nybo J.L."/>
            <person name="Vesth T.C."/>
            <person name="Theobald S."/>
            <person name="Frisvad J.C."/>
            <person name="Larsen T.O."/>
            <person name="Kjaerboelling I."/>
            <person name="Rothschild-Mancinelli K."/>
            <person name="Lyhne E.K."/>
            <person name="Kogle M.E."/>
            <person name="Barry K."/>
            <person name="Clum A."/>
            <person name="Na H."/>
            <person name="Ledsgaard L."/>
            <person name="Lin J."/>
            <person name="Lipzen A."/>
            <person name="Kuo A."/>
            <person name="Riley R."/>
            <person name="Mondo S."/>
            <person name="Labutti K."/>
            <person name="Haridas S."/>
            <person name="Pangalinan J."/>
            <person name="Salamov A.A."/>
            <person name="Simmons B.A."/>
            <person name="Magnuson J.K."/>
            <person name="Chen J."/>
            <person name="Drula E."/>
            <person name="Henrissat B."/>
            <person name="Wiebenga A."/>
            <person name="Lubbers R.J."/>
            <person name="Gomes A.C."/>
            <person name="Makela M.R."/>
            <person name="Stajich J."/>
            <person name="Grigoriev I.V."/>
            <person name="Mortensen U.H."/>
            <person name="De Vries R.P."/>
            <person name="Baker S.E."/>
            <person name="Andersen M.R."/>
        </authorList>
    </citation>
    <scope>NUCLEOTIDE SEQUENCE [LARGE SCALE GENOMIC DNA]</scope>
    <source>
        <strain evidence="8 9">CBS 209.92</strain>
    </source>
</reference>
<gene>
    <name evidence="8" type="ORF">BJX66DRAFT_313852</name>
</gene>
<dbReference type="PROSITE" id="PS50850">
    <property type="entry name" value="MFS"/>
    <property type="match status" value="1"/>
</dbReference>